<dbReference type="Gene3D" id="3.90.226.10">
    <property type="entry name" value="2-enoyl-CoA Hydratase, Chain A, domain 1"/>
    <property type="match status" value="2"/>
</dbReference>
<dbReference type="PROSITE" id="PS50980">
    <property type="entry name" value="COA_CT_NTER"/>
    <property type="match status" value="1"/>
</dbReference>
<feature type="domain" description="CoA carboxyltransferase C-terminal" evidence="3">
    <location>
        <begin position="287"/>
        <end position="522"/>
    </location>
</feature>
<dbReference type="EMBL" id="VZRB01000017">
    <property type="protein sequence ID" value="KAB1144013.1"/>
    <property type="molecule type" value="Genomic_DNA"/>
</dbReference>
<dbReference type="InterPro" id="IPR034733">
    <property type="entry name" value="AcCoA_carboxyl_beta"/>
</dbReference>
<gene>
    <name evidence="4" type="ORF">F7R91_24060</name>
</gene>
<dbReference type="SUPFAM" id="SSF52096">
    <property type="entry name" value="ClpP/crotonase"/>
    <property type="match status" value="2"/>
</dbReference>
<dbReference type="FunFam" id="3.90.226.10:FF:000016">
    <property type="entry name" value="Propionyl-CoA carboxylase, beta subunit"/>
    <property type="match status" value="1"/>
</dbReference>
<proteinExistence type="predicted"/>
<dbReference type="InterPro" id="IPR029045">
    <property type="entry name" value="ClpP/crotonase-like_dom_sf"/>
</dbReference>
<evidence type="ECO:0000313" key="5">
    <source>
        <dbReference type="Proteomes" id="UP000442707"/>
    </source>
</evidence>
<feature type="domain" description="CoA carboxyltransferase N-terminal" evidence="2">
    <location>
        <begin position="25"/>
        <end position="283"/>
    </location>
</feature>
<dbReference type="InterPro" id="IPR051047">
    <property type="entry name" value="AccD/PCCB"/>
</dbReference>
<feature type="region of interest" description="Disordered" evidence="1">
    <location>
        <begin position="1"/>
        <end position="23"/>
    </location>
</feature>
<dbReference type="InterPro" id="IPR011763">
    <property type="entry name" value="COA_CT_C"/>
</dbReference>
<organism evidence="4 5">
    <name type="scientific">Streptomyces luteolifulvus</name>
    <dbReference type="NCBI Taxonomy" id="2615112"/>
    <lineage>
        <taxon>Bacteria</taxon>
        <taxon>Bacillati</taxon>
        <taxon>Actinomycetota</taxon>
        <taxon>Actinomycetes</taxon>
        <taxon>Kitasatosporales</taxon>
        <taxon>Streptomycetaceae</taxon>
        <taxon>Streptomyces</taxon>
    </lineage>
</organism>
<dbReference type="AlphaFoldDB" id="A0A6H9UY76"/>
<evidence type="ECO:0000256" key="1">
    <source>
        <dbReference type="SAM" id="MobiDB-lite"/>
    </source>
</evidence>
<evidence type="ECO:0000313" key="4">
    <source>
        <dbReference type="EMBL" id="KAB1144013.1"/>
    </source>
</evidence>
<name>A0A6H9UY76_9ACTN</name>
<dbReference type="Proteomes" id="UP000442707">
    <property type="component" value="Unassembled WGS sequence"/>
</dbReference>
<keyword evidence="5" id="KW-1185">Reference proteome</keyword>
<reference evidence="4 5" key="1">
    <citation type="submission" date="2019-09" db="EMBL/GenBank/DDBJ databases">
        <title>Screening of Novel Bioactive Compounds from Soil-Associated.</title>
        <authorList>
            <person name="Zhao S."/>
        </authorList>
    </citation>
    <scope>NUCLEOTIDE SEQUENCE [LARGE SCALE GENOMIC DNA]</scope>
    <source>
        <strain evidence="4 5">HIT-DPA4</strain>
    </source>
</reference>
<protein>
    <submittedName>
        <fullName evidence="4">Acyl-CoA carboxylase subunit beta</fullName>
    </submittedName>
</protein>
<dbReference type="GO" id="GO:0009317">
    <property type="term" value="C:acetyl-CoA carboxylase complex"/>
    <property type="evidence" value="ECO:0007669"/>
    <property type="project" value="TreeGrafter"/>
</dbReference>
<dbReference type="RefSeq" id="WP_150951202.1">
    <property type="nucleotide sequence ID" value="NZ_VZRB01000017.1"/>
</dbReference>
<sequence>MSTDQTGTAQHAARPSLRDREHRGQWSALERVEELGLIKQAAAHGDPLATERQHAKGKLTARERIELLLDKGSFTEVETLRRHRATGFGLERKRPYTDGVVTGWGTVEGRTVFVYAHDFRIFGGALGEAHAQKIHKIMDMALAAGAPLVSLNDGAGARIQEGVSALAGYGGIFQRNTRASGVIPQISVMLGPCAGGAAYSPALTDFVFMVRDISQMFITGPDVVRAVTGEEITQDDLGGADVHATTSGVAHFAYDDVRSCLEDVRYLLSLLPSNNRDLPPSAKGDDPADRRTDRLLELVPEDPSRVYDIRTVIEEIVDDGEYFEVQPGWATNVVCALSRLDGEVVGIVANQPSSFAGVLDIDASEKAARFVQFCDAFNIPLVTLIDVPGFLPGVDQEHNGIIRRGAKLLYAYCNATVPRISLVLRKAYGGAYIVMDSRSIGTDLALAWPSNEIAVMGAEGAANVIFRREIAASDDPDATRAQKIKEYQAELMHPYYAAERGLVDDVIDPRDTRLQLVRALAMLRTKQADLPCRKHGNPPQ</sequence>
<accession>A0A6H9UY76</accession>
<dbReference type="GO" id="GO:0004658">
    <property type="term" value="F:propionyl-CoA carboxylase activity"/>
    <property type="evidence" value="ECO:0007669"/>
    <property type="project" value="TreeGrafter"/>
</dbReference>
<dbReference type="PROSITE" id="PS50989">
    <property type="entry name" value="COA_CT_CTER"/>
    <property type="match status" value="1"/>
</dbReference>
<dbReference type="PANTHER" id="PTHR43842:SF2">
    <property type="entry name" value="PROPIONYL-COA CARBOXYLASE BETA CHAIN, MITOCHONDRIAL"/>
    <property type="match status" value="1"/>
</dbReference>
<evidence type="ECO:0000259" key="2">
    <source>
        <dbReference type="PROSITE" id="PS50980"/>
    </source>
</evidence>
<comment type="caution">
    <text evidence="4">The sequence shown here is derived from an EMBL/GenBank/DDBJ whole genome shotgun (WGS) entry which is preliminary data.</text>
</comment>
<dbReference type="Pfam" id="PF01039">
    <property type="entry name" value="Carboxyl_trans"/>
    <property type="match status" value="1"/>
</dbReference>
<dbReference type="InterPro" id="IPR011762">
    <property type="entry name" value="COA_CT_N"/>
</dbReference>
<dbReference type="PANTHER" id="PTHR43842">
    <property type="entry name" value="PROPIONYL-COA CARBOXYLASE BETA CHAIN"/>
    <property type="match status" value="1"/>
</dbReference>
<evidence type="ECO:0000259" key="3">
    <source>
        <dbReference type="PROSITE" id="PS50989"/>
    </source>
</evidence>